<dbReference type="EMBL" id="BOMG01000039">
    <property type="protein sequence ID" value="GID54156.1"/>
    <property type="molecule type" value="Genomic_DNA"/>
</dbReference>
<comment type="caution">
    <text evidence="2">The sequence shown here is derived from an EMBL/GenBank/DDBJ whole genome shotgun (WGS) entry which is preliminary data.</text>
</comment>
<accession>A0ABQ3X6L9</accession>
<feature type="region of interest" description="Disordered" evidence="1">
    <location>
        <begin position="93"/>
        <end position="160"/>
    </location>
</feature>
<reference evidence="2 3" key="1">
    <citation type="submission" date="2021-01" db="EMBL/GenBank/DDBJ databases">
        <title>Whole genome shotgun sequence of Actinoplanes couchii NBRC 106145.</title>
        <authorList>
            <person name="Komaki H."/>
            <person name="Tamura T."/>
        </authorList>
    </citation>
    <scope>NUCLEOTIDE SEQUENCE [LARGE SCALE GENOMIC DNA]</scope>
    <source>
        <strain evidence="2 3">NBRC 106145</strain>
    </source>
</reference>
<protein>
    <submittedName>
        <fullName evidence="2">Uncharacterized protein</fullName>
    </submittedName>
</protein>
<organism evidence="2 3">
    <name type="scientific">Actinoplanes couchii</name>
    <dbReference type="NCBI Taxonomy" id="403638"/>
    <lineage>
        <taxon>Bacteria</taxon>
        <taxon>Bacillati</taxon>
        <taxon>Actinomycetota</taxon>
        <taxon>Actinomycetes</taxon>
        <taxon>Micromonosporales</taxon>
        <taxon>Micromonosporaceae</taxon>
        <taxon>Actinoplanes</taxon>
    </lineage>
</organism>
<feature type="compositionally biased region" description="Polar residues" evidence="1">
    <location>
        <begin position="108"/>
        <end position="119"/>
    </location>
</feature>
<keyword evidence="3" id="KW-1185">Reference proteome</keyword>
<sequence>MDGDGTTALVSIRLAGIQAMEQHVYSPNPAKRRGDSHALEATARFKQLIKVSGGRKIRVTSPTASSQSGERPLRSVAVKIGDKLLREDPLTKPLDTWLAQDFGPLQRATPSTRSSNKQPSECLFPSRRPSHRARPWPTVASDSPATGRPRRLDRRDAERA</sequence>
<proteinExistence type="predicted"/>
<evidence type="ECO:0000313" key="2">
    <source>
        <dbReference type="EMBL" id="GID54156.1"/>
    </source>
</evidence>
<dbReference type="Proteomes" id="UP000612282">
    <property type="component" value="Unassembled WGS sequence"/>
</dbReference>
<evidence type="ECO:0000313" key="3">
    <source>
        <dbReference type="Proteomes" id="UP000612282"/>
    </source>
</evidence>
<feature type="compositionally biased region" description="Polar residues" evidence="1">
    <location>
        <begin position="60"/>
        <end position="69"/>
    </location>
</feature>
<feature type="region of interest" description="Disordered" evidence="1">
    <location>
        <begin position="54"/>
        <end position="74"/>
    </location>
</feature>
<gene>
    <name evidence="2" type="ORF">Aco03nite_025600</name>
</gene>
<name>A0ABQ3X6L9_9ACTN</name>
<evidence type="ECO:0000256" key="1">
    <source>
        <dbReference type="SAM" id="MobiDB-lite"/>
    </source>
</evidence>